<dbReference type="STRING" id="266117.Rxyl_2218"/>
<dbReference type="Proteomes" id="UP000006637">
    <property type="component" value="Chromosome"/>
</dbReference>
<sequence length="613" mass="69890">MPESFDVYLESIERLAARLNGDFEVLVRGSRAAWSHTYRAYAGQVDSTSPLDPVTGQALVSTWQKNIEAEMKKYCERATKPELFFCARLMTPEHLRLLRWNSIETQNSQSRIIAMAVRRIATHAALLYGRKPPGRYDAEYGGVIAKNEQERFARTFLSLLNLAETYFESALYKVGFGLGLQMRVSEKGFRPLEGDFRQLNILTASLDERKHRYFSPFSPVGEFSKASVSVPDPYEGPERDNLGNRVGLFSSHYEIAEDGRSGYRFQAWLLKALEDFLALLNPDLVRDSWDGLGREEFVALLAGLCSLVRAKLEDPERLEAAHVASVVPLTEFEIEGNTLIDSAADHAARRGMRATRGDLKAARDRFLYLSTSTGKEKAREDHLKIDVGDTRYSYLLHKFGKVYMVDLFHADHWLHRPLDLLAEGMKGGKEGRLKGARVEGQVWDFMGTSDKIQRVEALKGIEVRKQGQPFNDLDCPLRVGDTLVLAEVKGKLLDPEVEEVGYEYVKGRWKENLKFLKKIDETAELVAQRHRQPNYKEGMRGIKRILPVVCRPYPEWIPSTEARYWLQEPGENDRGIPRVLTPQELKDFLERLPSPDQVNLPPDYIFETGKQTE</sequence>
<evidence type="ECO:0000313" key="2">
    <source>
        <dbReference type="EMBL" id="ABG05159.1"/>
    </source>
</evidence>
<protein>
    <submittedName>
        <fullName evidence="2">Uncharacterized protein</fullName>
    </submittedName>
</protein>
<dbReference type="EMBL" id="CP000386">
    <property type="protein sequence ID" value="ABG05159.1"/>
    <property type="molecule type" value="Genomic_DNA"/>
</dbReference>
<dbReference type="AlphaFoldDB" id="Q1ATW9"/>
<dbReference type="KEGG" id="rxy:Rxyl_2218"/>
<gene>
    <name evidence="2" type="ordered locus">Rxyl_2218</name>
</gene>
<dbReference type="HOGENOM" id="CLU_445407_0_0_11"/>
<name>Q1ATW9_RUBXD</name>
<evidence type="ECO:0000256" key="1">
    <source>
        <dbReference type="SAM" id="MobiDB-lite"/>
    </source>
</evidence>
<accession>Q1ATW9</accession>
<reference evidence="2 3" key="1">
    <citation type="submission" date="2006-06" db="EMBL/GenBank/DDBJ databases">
        <title>Complete sequence of Rubrobacter xylanophilus DSM 9941.</title>
        <authorList>
            <consortium name="US DOE Joint Genome Institute"/>
            <person name="Copeland A."/>
            <person name="Lucas S."/>
            <person name="Lapidus A."/>
            <person name="Barry K."/>
            <person name="Detter J.C."/>
            <person name="Glavina del Rio T."/>
            <person name="Hammon N."/>
            <person name="Israni S."/>
            <person name="Dalin E."/>
            <person name="Tice H."/>
            <person name="Pitluck S."/>
            <person name="Munk A.C."/>
            <person name="Brettin T."/>
            <person name="Bruce D."/>
            <person name="Han C."/>
            <person name="Tapia R."/>
            <person name="Gilna P."/>
            <person name="Schmutz J."/>
            <person name="Larimer F."/>
            <person name="Land M."/>
            <person name="Hauser L."/>
            <person name="Kyrpides N."/>
            <person name="Lykidis A."/>
            <person name="da Costa M.S."/>
            <person name="Rainey F.A."/>
            <person name="Empadinhas N."/>
            <person name="Jolivet E."/>
            <person name="Battista J.R."/>
            <person name="Richardson P."/>
        </authorList>
    </citation>
    <scope>NUCLEOTIDE SEQUENCE [LARGE SCALE GENOMIC DNA]</scope>
    <source>
        <strain evidence="3">DSM 9941 / NBRC 16129 / PRD-1</strain>
    </source>
</reference>
<feature type="region of interest" description="Disordered" evidence="1">
    <location>
        <begin position="591"/>
        <end position="613"/>
    </location>
</feature>
<evidence type="ECO:0000313" key="3">
    <source>
        <dbReference type="Proteomes" id="UP000006637"/>
    </source>
</evidence>
<keyword evidence="3" id="KW-1185">Reference proteome</keyword>
<proteinExistence type="predicted"/>
<organism evidence="2 3">
    <name type="scientific">Rubrobacter xylanophilus (strain DSM 9941 / JCM 11954 / NBRC 16129 / PRD-1)</name>
    <dbReference type="NCBI Taxonomy" id="266117"/>
    <lineage>
        <taxon>Bacteria</taxon>
        <taxon>Bacillati</taxon>
        <taxon>Actinomycetota</taxon>
        <taxon>Rubrobacteria</taxon>
        <taxon>Rubrobacterales</taxon>
        <taxon>Rubrobacteraceae</taxon>
        <taxon>Rubrobacter</taxon>
    </lineage>
</organism>